<feature type="transmembrane region" description="Helical" evidence="6">
    <location>
        <begin position="353"/>
        <end position="370"/>
    </location>
</feature>
<feature type="transmembrane region" description="Helical" evidence="6">
    <location>
        <begin position="30"/>
        <end position="50"/>
    </location>
</feature>
<proteinExistence type="predicted"/>
<keyword evidence="2" id="KW-1003">Cell membrane</keyword>
<evidence type="ECO:0000313" key="8">
    <source>
        <dbReference type="EMBL" id="HAW75365.1"/>
    </source>
</evidence>
<dbReference type="InterPro" id="IPR050189">
    <property type="entry name" value="MFS_Efflux_Transporters"/>
</dbReference>
<evidence type="ECO:0000259" key="7">
    <source>
        <dbReference type="PROSITE" id="PS50850"/>
    </source>
</evidence>
<dbReference type="PANTHER" id="PTHR43124">
    <property type="entry name" value="PURINE EFFLUX PUMP PBUE"/>
    <property type="match status" value="1"/>
</dbReference>
<protein>
    <submittedName>
        <fullName evidence="9">MFS transporter</fullName>
    </submittedName>
</protein>
<dbReference type="Proteomes" id="UP000264779">
    <property type="component" value="Unassembled WGS sequence"/>
</dbReference>
<gene>
    <name evidence="8" type="ORF">DCW74_06475</name>
    <name evidence="9" type="ORF">DEB45_14055</name>
</gene>
<dbReference type="GO" id="GO:0022857">
    <property type="term" value="F:transmembrane transporter activity"/>
    <property type="evidence" value="ECO:0007669"/>
    <property type="project" value="InterPro"/>
</dbReference>
<evidence type="ECO:0000256" key="5">
    <source>
        <dbReference type="ARBA" id="ARBA00023136"/>
    </source>
</evidence>
<dbReference type="InterPro" id="IPR001958">
    <property type="entry name" value="Tet-R_TetA/multi-R_MdtG-like"/>
</dbReference>
<dbReference type="PROSITE" id="PS50850">
    <property type="entry name" value="MFS"/>
    <property type="match status" value="1"/>
</dbReference>
<name>A0A358E1G6_9ALTE</name>
<dbReference type="AlphaFoldDB" id="A0A358E1G6"/>
<feature type="transmembrane region" description="Helical" evidence="6">
    <location>
        <begin position="180"/>
        <end position="199"/>
    </location>
</feature>
<evidence type="ECO:0000313" key="9">
    <source>
        <dbReference type="EMBL" id="HBU52374.1"/>
    </source>
</evidence>
<evidence type="ECO:0000313" key="10">
    <source>
        <dbReference type="Proteomes" id="UP000263517"/>
    </source>
</evidence>
<feature type="transmembrane region" description="Helical" evidence="6">
    <location>
        <begin position="123"/>
        <end position="143"/>
    </location>
</feature>
<feature type="transmembrane region" description="Helical" evidence="6">
    <location>
        <begin position="93"/>
        <end position="111"/>
    </location>
</feature>
<dbReference type="PANTHER" id="PTHR43124:SF3">
    <property type="entry name" value="CHLORAMPHENICOL EFFLUX PUMP RV0191"/>
    <property type="match status" value="1"/>
</dbReference>
<feature type="transmembrane region" description="Helical" evidence="6">
    <location>
        <begin position="293"/>
        <end position="309"/>
    </location>
</feature>
<comment type="caution">
    <text evidence="9">The sequence shown here is derived from an EMBL/GenBank/DDBJ whole genome shotgun (WGS) entry which is preliminary data.</text>
</comment>
<feature type="transmembrane region" description="Helical" evidence="6">
    <location>
        <begin position="62"/>
        <end position="81"/>
    </location>
</feature>
<dbReference type="CDD" id="cd17473">
    <property type="entry name" value="MFS_arabinose_efflux_permease_like"/>
    <property type="match status" value="1"/>
</dbReference>
<feature type="transmembrane region" description="Helical" evidence="6">
    <location>
        <begin position="232"/>
        <end position="252"/>
    </location>
</feature>
<reference evidence="10 11" key="1">
    <citation type="journal article" date="2018" name="Nat. Biotechnol.">
        <title>A standardized bacterial taxonomy based on genome phylogeny substantially revises the tree of life.</title>
        <authorList>
            <person name="Parks D.H."/>
            <person name="Chuvochina M."/>
            <person name="Waite D.W."/>
            <person name="Rinke C."/>
            <person name="Skarshewski A."/>
            <person name="Chaumeil P.A."/>
            <person name="Hugenholtz P."/>
        </authorList>
    </citation>
    <scope>NUCLEOTIDE SEQUENCE [LARGE SCALE GENOMIC DNA]</scope>
    <source>
        <strain evidence="9">UBA11621</strain>
        <strain evidence="8">UBA11978</strain>
    </source>
</reference>
<dbReference type="Proteomes" id="UP000263517">
    <property type="component" value="Unassembled WGS sequence"/>
</dbReference>
<sequence>MLFNTGKLEFEVFMTATNNKSFTLTRYGEYSLLISAMLTIMVGAAIAPGLTTISQQLGVQEYAPLLITLPALGAILFAPVFGTLIDKIGARKTLLISLWGYFIFGCAGAFLEGPSPLAIDRILLGAFTAGQMAAGTAVISYWFQGEKRLSMMAKQGMAIELGGVIFLFFGGLLTELHWQAPFIIYALALVCALLVSAFVPKPRTLPQAEAKDETLPNLAWQATPQDESVKPIILLAVMAMSLFFSMFIMLPTHLAGLGFGEAETGYLLSFTSFVAVLSAMLMPKIVKQVGNKMTLVIAFVTYGLAHSLFATTSTLAWLIGAAVAAGVGFGFSIPLLNHRTVEVSSEEKRGKHLSYFAMAVFLGQFLTSALEFIPVAHWQLFLVCGVLAFTCAIATKLSSFGTN</sequence>
<evidence type="ECO:0000256" key="3">
    <source>
        <dbReference type="ARBA" id="ARBA00022692"/>
    </source>
</evidence>
<dbReference type="PRINTS" id="PR01035">
    <property type="entry name" value="TCRTETA"/>
</dbReference>
<keyword evidence="4 6" id="KW-1133">Transmembrane helix</keyword>
<organism evidence="9 11">
    <name type="scientific">Alteromonas australica</name>
    <dbReference type="NCBI Taxonomy" id="589873"/>
    <lineage>
        <taxon>Bacteria</taxon>
        <taxon>Pseudomonadati</taxon>
        <taxon>Pseudomonadota</taxon>
        <taxon>Gammaproteobacteria</taxon>
        <taxon>Alteromonadales</taxon>
        <taxon>Alteromonadaceae</taxon>
        <taxon>Alteromonas/Salinimonas group</taxon>
        <taxon>Alteromonas</taxon>
    </lineage>
</organism>
<comment type="subcellular location">
    <subcellularLocation>
        <location evidence="1">Cell membrane</location>
        <topology evidence="1">Multi-pass membrane protein</topology>
    </subcellularLocation>
</comment>
<feature type="transmembrane region" description="Helical" evidence="6">
    <location>
        <begin position="376"/>
        <end position="395"/>
    </location>
</feature>
<evidence type="ECO:0000256" key="6">
    <source>
        <dbReference type="SAM" id="Phobius"/>
    </source>
</evidence>
<evidence type="ECO:0000313" key="11">
    <source>
        <dbReference type="Proteomes" id="UP000264779"/>
    </source>
</evidence>
<evidence type="ECO:0000256" key="4">
    <source>
        <dbReference type="ARBA" id="ARBA00022989"/>
    </source>
</evidence>
<feature type="transmembrane region" description="Helical" evidence="6">
    <location>
        <begin position="315"/>
        <end position="333"/>
    </location>
</feature>
<dbReference type="InterPro" id="IPR011701">
    <property type="entry name" value="MFS"/>
</dbReference>
<accession>A0A358E1G6</accession>
<dbReference type="InterPro" id="IPR020846">
    <property type="entry name" value="MFS_dom"/>
</dbReference>
<keyword evidence="3 6" id="KW-0812">Transmembrane</keyword>
<dbReference type="Gene3D" id="1.20.1250.20">
    <property type="entry name" value="MFS general substrate transporter like domains"/>
    <property type="match status" value="1"/>
</dbReference>
<dbReference type="GO" id="GO:0005886">
    <property type="term" value="C:plasma membrane"/>
    <property type="evidence" value="ECO:0007669"/>
    <property type="project" value="UniProtKB-SubCell"/>
</dbReference>
<feature type="transmembrane region" description="Helical" evidence="6">
    <location>
        <begin position="264"/>
        <end position="281"/>
    </location>
</feature>
<dbReference type="EMBL" id="DONK01000217">
    <property type="protein sequence ID" value="HBU52374.1"/>
    <property type="molecule type" value="Genomic_DNA"/>
</dbReference>
<dbReference type="Pfam" id="PF07690">
    <property type="entry name" value="MFS_1"/>
    <property type="match status" value="1"/>
</dbReference>
<feature type="transmembrane region" description="Helical" evidence="6">
    <location>
        <begin position="155"/>
        <end position="174"/>
    </location>
</feature>
<dbReference type="SUPFAM" id="SSF103473">
    <property type="entry name" value="MFS general substrate transporter"/>
    <property type="match status" value="1"/>
</dbReference>
<evidence type="ECO:0000256" key="2">
    <source>
        <dbReference type="ARBA" id="ARBA00022475"/>
    </source>
</evidence>
<feature type="domain" description="Major facilitator superfamily (MFS) profile" evidence="7">
    <location>
        <begin position="24"/>
        <end position="403"/>
    </location>
</feature>
<evidence type="ECO:0000256" key="1">
    <source>
        <dbReference type="ARBA" id="ARBA00004651"/>
    </source>
</evidence>
<keyword evidence="5 6" id="KW-0472">Membrane</keyword>
<dbReference type="EMBL" id="DNAN01000222">
    <property type="protein sequence ID" value="HAW75365.1"/>
    <property type="molecule type" value="Genomic_DNA"/>
</dbReference>
<dbReference type="InterPro" id="IPR036259">
    <property type="entry name" value="MFS_trans_sf"/>
</dbReference>